<evidence type="ECO:0000313" key="2">
    <source>
        <dbReference type="EMBL" id="KAG8048453.1"/>
    </source>
</evidence>
<organism evidence="2 3">
    <name type="scientific">Zizania palustris</name>
    <name type="common">Northern wild rice</name>
    <dbReference type="NCBI Taxonomy" id="103762"/>
    <lineage>
        <taxon>Eukaryota</taxon>
        <taxon>Viridiplantae</taxon>
        <taxon>Streptophyta</taxon>
        <taxon>Embryophyta</taxon>
        <taxon>Tracheophyta</taxon>
        <taxon>Spermatophyta</taxon>
        <taxon>Magnoliopsida</taxon>
        <taxon>Liliopsida</taxon>
        <taxon>Poales</taxon>
        <taxon>Poaceae</taxon>
        <taxon>BOP clade</taxon>
        <taxon>Oryzoideae</taxon>
        <taxon>Oryzeae</taxon>
        <taxon>Zizaniinae</taxon>
        <taxon>Zizania</taxon>
    </lineage>
</organism>
<comment type="caution">
    <text evidence="2">The sequence shown here is derived from an EMBL/GenBank/DDBJ whole genome shotgun (WGS) entry which is preliminary data.</text>
</comment>
<feature type="region of interest" description="Disordered" evidence="1">
    <location>
        <begin position="161"/>
        <end position="204"/>
    </location>
</feature>
<keyword evidence="3" id="KW-1185">Reference proteome</keyword>
<dbReference type="EMBL" id="JAAALK010000289">
    <property type="protein sequence ID" value="KAG8048453.1"/>
    <property type="molecule type" value="Genomic_DNA"/>
</dbReference>
<protein>
    <submittedName>
        <fullName evidence="2">Uncharacterized protein</fullName>
    </submittedName>
</protein>
<reference evidence="2" key="2">
    <citation type="submission" date="2021-02" db="EMBL/GenBank/DDBJ databases">
        <authorList>
            <person name="Kimball J.A."/>
            <person name="Haas M.W."/>
            <person name="Macchietto M."/>
            <person name="Kono T."/>
            <person name="Duquette J."/>
            <person name="Shao M."/>
        </authorList>
    </citation>
    <scope>NUCLEOTIDE SEQUENCE</scope>
    <source>
        <tissue evidence="2">Fresh leaf tissue</tissue>
    </source>
</reference>
<feature type="region of interest" description="Disordered" evidence="1">
    <location>
        <begin position="1"/>
        <end position="24"/>
    </location>
</feature>
<evidence type="ECO:0000256" key="1">
    <source>
        <dbReference type="SAM" id="MobiDB-lite"/>
    </source>
</evidence>
<accession>A0A8J5VIC5</accession>
<feature type="compositionally biased region" description="Polar residues" evidence="1">
    <location>
        <begin position="161"/>
        <end position="180"/>
    </location>
</feature>
<proteinExistence type="predicted"/>
<dbReference type="Proteomes" id="UP000729402">
    <property type="component" value="Unassembled WGS sequence"/>
</dbReference>
<gene>
    <name evidence="2" type="ORF">GUJ93_ZPchr0009g516</name>
</gene>
<reference evidence="2" key="1">
    <citation type="journal article" date="2021" name="bioRxiv">
        <title>Whole Genome Assembly and Annotation of Northern Wild Rice, Zizania palustris L., Supports a Whole Genome Duplication in the Zizania Genus.</title>
        <authorList>
            <person name="Haas M."/>
            <person name="Kono T."/>
            <person name="Macchietto M."/>
            <person name="Millas R."/>
            <person name="McGilp L."/>
            <person name="Shao M."/>
            <person name="Duquette J."/>
            <person name="Hirsch C.N."/>
            <person name="Kimball J."/>
        </authorList>
    </citation>
    <scope>NUCLEOTIDE SEQUENCE</scope>
    <source>
        <tissue evidence="2">Fresh leaf tissue</tissue>
    </source>
</reference>
<dbReference type="AlphaFoldDB" id="A0A8J5VIC5"/>
<evidence type="ECO:0000313" key="3">
    <source>
        <dbReference type="Proteomes" id="UP000729402"/>
    </source>
</evidence>
<sequence>MLVRPDLAPSMPVRPDPSLSASLQPSPASLRAWVRRRCWPPSRLGCAAASLPRRRRPPTRLGRGLAGPGRAAASCFLPPCCGCGLAGPRRGVAPAGRRLPALARRCYCGSASGRTLLLGRVPARPLMRSPSMSLRPNATLGLLFPLSLPPRIRLLPQIQVPHSSTSKRPASGTSGRSCQSPLIPRRPPTHAGAIWCSSPSSTMP</sequence>
<name>A0A8J5VIC5_ZIZPA</name>